<keyword evidence="2" id="KW-1185">Reference proteome</keyword>
<protein>
    <submittedName>
        <fullName evidence="1">Uncharacterized protein</fullName>
    </submittedName>
</protein>
<gene>
    <name evidence="1" type="ORF">SAMN04489757_12045</name>
</gene>
<accession>A0A1I5GL01</accession>
<reference evidence="1 2" key="1">
    <citation type="submission" date="2016-10" db="EMBL/GenBank/DDBJ databases">
        <authorList>
            <person name="de Groot N.N."/>
        </authorList>
    </citation>
    <scope>NUCLEOTIDE SEQUENCE [LARGE SCALE GENOMIC DNA]</scope>
    <source>
        <strain evidence="1 2">DSM 1283</strain>
    </source>
</reference>
<proteinExistence type="predicted"/>
<evidence type="ECO:0000313" key="2">
    <source>
        <dbReference type="Proteomes" id="UP000198806"/>
    </source>
</evidence>
<dbReference type="RefSeq" id="WP_170847989.1">
    <property type="nucleotide sequence ID" value="NZ_BAABFM010000028.1"/>
</dbReference>
<evidence type="ECO:0000313" key="1">
    <source>
        <dbReference type="EMBL" id="SFO36600.1"/>
    </source>
</evidence>
<sequence length="50" mass="5800">MENKLYDDYKIAHISTNEIDKIDELQESIKNSSNKDVVLIAYEPKEETKG</sequence>
<dbReference type="EMBL" id="FOWD01000020">
    <property type="protein sequence ID" value="SFO36600.1"/>
    <property type="molecule type" value="Genomic_DNA"/>
</dbReference>
<organism evidence="1 2">
    <name type="scientific">Anaerocolumna aminovalerica</name>
    <dbReference type="NCBI Taxonomy" id="1527"/>
    <lineage>
        <taxon>Bacteria</taxon>
        <taxon>Bacillati</taxon>
        <taxon>Bacillota</taxon>
        <taxon>Clostridia</taxon>
        <taxon>Lachnospirales</taxon>
        <taxon>Lachnospiraceae</taxon>
        <taxon>Anaerocolumna</taxon>
    </lineage>
</organism>
<dbReference type="AlphaFoldDB" id="A0A1I5GL01"/>
<dbReference type="Proteomes" id="UP000198806">
    <property type="component" value="Unassembled WGS sequence"/>
</dbReference>
<name>A0A1I5GL01_9FIRM</name>